<comment type="caution">
    <text evidence="1">The sequence shown here is derived from an EMBL/GenBank/DDBJ whole genome shotgun (WGS) entry which is preliminary data.</text>
</comment>
<organism evidence="1 2">
    <name type="scientific">Murimonas intestini</name>
    <dbReference type="NCBI Taxonomy" id="1337051"/>
    <lineage>
        <taxon>Bacteria</taxon>
        <taxon>Bacillati</taxon>
        <taxon>Bacillota</taxon>
        <taxon>Clostridia</taxon>
        <taxon>Lachnospirales</taxon>
        <taxon>Lachnospiraceae</taxon>
        <taxon>Murimonas</taxon>
    </lineage>
</organism>
<dbReference type="InterPro" id="IPR024265">
    <property type="entry name" value="DUF3788"/>
</dbReference>
<evidence type="ECO:0000313" key="1">
    <source>
        <dbReference type="EMBL" id="PWJ75713.1"/>
    </source>
</evidence>
<dbReference type="AlphaFoldDB" id="A0AB73T4J2"/>
<sequence>MMEKIPDIEEIRALVGAPLCEIWVKLCDAIDMKYEMECTWNSGGKAWTYEYKYRRGGKTLCALYARKDCIGFMVIFGKAEREKFEAVRAEFGTEIQRVYDEATTYHDGKWMMFMPQDTSMFPDFLKLLEIKRRPNRK</sequence>
<name>A0AB73T4J2_9FIRM</name>
<reference evidence="1 2" key="1">
    <citation type="submission" date="2018-05" db="EMBL/GenBank/DDBJ databases">
        <authorList>
            <person name="Goeker M."/>
            <person name="Huntemann M."/>
            <person name="Clum A."/>
            <person name="Pillay M."/>
            <person name="Palaniappan K."/>
            <person name="Varghese N."/>
            <person name="Mikhailova N."/>
            <person name="Stamatis D."/>
            <person name="Reddy T."/>
            <person name="Daum C."/>
            <person name="Shapiro N."/>
            <person name="Ivanova N."/>
            <person name="Kyrpides N."/>
            <person name="Woyke T."/>
        </authorList>
    </citation>
    <scope>NUCLEOTIDE SEQUENCE [LARGE SCALE GENOMIC DNA]</scope>
    <source>
        <strain evidence="1 2">DSM 26524</strain>
    </source>
</reference>
<keyword evidence="2" id="KW-1185">Reference proteome</keyword>
<dbReference type="Pfam" id="PF12663">
    <property type="entry name" value="DUF3788"/>
    <property type="match status" value="1"/>
</dbReference>
<protein>
    <submittedName>
        <fullName evidence="1">Uncharacterized protein DUF3788</fullName>
    </submittedName>
</protein>
<dbReference type="Proteomes" id="UP000245412">
    <property type="component" value="Unassembled WGS sequence"/>
</dbReference>
<accession>A0AB73T4J2</accession>
<evidence type="ECO:0000313" key="2">
    <source>
        <dbReference type="Proteomes" id="UP000245412"/>
    </source>
</evidence>
<gene>
    <name evidence="1" type="ORF">C7383_106283</name>
</gene>
<dbReference type="EMBL" id="QGGY01000006">
    <property type="protein sequence ID" value="PWJ75713.1"/>
    <property type="molecule type" value="Genomic_DNA"/>
</dbReference>
<dbReference type="RefSeq" id="WP_109626633.1">
    <property type="nucleotide sequence ID" value="NZ_JANKBI010000004.1"/>
</dbReference>
<proteinExistence type="predicted"/>